<name>A0ABX7NPQ3_9BACT</name>
<dbReference type="InterPro" id="IPR008266">
    <property type="entry name" value="Tyr_kinase_AS"/>
</dbReference>
<feature type="compositionally biased region" description="Low complexity" evidence="5">
    <location>
        <begin position="408"/>
        <end position="424"/>
    </location>
</feature>
<dbReference type="PROSITE" id="PS00109">
    <property type="entry name" value="PROTEIN_KINASE_TYR"/>
    <property type="match status" value="1"/>
</dbReference>
<dbReference type="Gene3D" id="1.10.510.10">
    <property type="entry name" value="Transferase(Phosphotransferase) domain 1"/>
    <property type="match status" value="1"/>
</dbReference>
<dbReference type="Pfam" id="PF00069">
    <property type="entry name" value="Pkinase"/>
    <property type="match status" value="1"/>
</dbReference>
<gene>
    <name evidence="7" type="ORF">JY651_29835</name>
</gene>
<feature type="compositionally biased region" description="Polar residues" evidence="5">
    <location>
        <begin position="434"/>
        <end position="443"/>
    </location>
</feature>
<dbReference type="SUPFAM" id="SSF56112">
    <property type="entry name" value="Protein kinase-like (PK-like)"/>
    <property type="match status" value="1"/>
</dbReference>
<sequence>MHIGRYQLARKLAAGGMAEVFLAKAEGPGGFEKTLVLKRILPHLAEDPSFVEMFLDEAKLAARLEHPNIVQVFDFGQVDGAWFLAMEYIDGPTVRRFVRRGVEQPLPPALCAKLVALAAEGLAYAHDSRDPATGESLGLIHRDVSPANILVSLQGAVKVVDFGIAKAAGQGHRTQAGVLKGKLAYMPPEQLQLKPLDRRVDIYALGMVLYELLTGRRPFQASSQAAVVQAVLSEPFTPASQWRPDLPPALLKVLDRALAKDRDKRYPDCRAMQAELERFVLSTGEPVGAYQIGQLARQVATDIPSGPMPGTPSPRTPPPSTGRAAAGPDAPSPNDLVTRTWGTVTRKMTPSRVLVLALVGGGLFMVKPGSPLPAQRAVSVAPASDTPHARTEVEQRGPAPEVPPPSVPTEVAAGAETTEASGAPAPEPRVQDDATGSASGPQDSTEESPARQSARPPSTSTPRGAGKGTLKLRIWPYADVFVDGKSYGQTPIAPLELSAGRHTVKAVNAALGREVTDTVEIEAGTATVYKLNFEDP</sequence>
<dbReference type="PANTHER" id="PTHR43289:SF6">
    <property type="entry name" value="SERINE_THREONINE-PROTEIN KINASE NEKL-3"/>
    <property type="match status" value="1"/>
</dbReference>
<dbReference type="EMBL" id="CP071090">
    <property type="protein sequence ID" value="QSQ19507.1"/>
    <property type="molecule type" value="Genomic_DNA"/>
</dbReference>
<dbReference type="RefSeq" id="WP_206721091.1">
    <property type="nucleotide sequence ID" value="NZ_CP071090.1"/>
</dbReference>
<keyword evidence="3 7" id="KW-0418">Kinase</keyword>
<feature type="region of interest" description="Disordered" evidence="5">
    <location>
        <begin position="301"/>
        <end position="343"/>
    </location>
</feature>
<evidence type="ECO:0000256" key="1">
    <source>
        <dbReference type="ARBA" id="ARBA00022679"/>
    </source>
</evidence>
<dbReference type="Gene3D" id="3.30.200.20">
    <property type="entry name" value="Phosphorylase Kinase, domain 1"/>
    <property type="match status" value="1"/>
</dbReference>
<feature type="region of interest" description="Disordered" evidence="5">
    <location>
        <begin position="376"/>
        <end position="467"/>
    </location>
</feature>
<dbReference type="PROSITE" id="PS50011">
    <property type="entry name" value="PROTEIN_KINASE_DOM"/>
    <property type="match status" value="1"/>
</dbReference>
<keyword evidence="1" id="KW-0808">Transferase</keyword>
<feature type="compositionally biased region" description="Pro residues" evidence="5">
    <location>
        <begin position="306"/>
        <end position="320"/>
    </location>
</feature>
<evidence type="ECO:0000259" key="6">
    <source>
        <dbReference type="PROSITE" id="PS50011"/>
    </source>
</evidence>
<dbReference type="InterPro" id="IPR011009">
    <property type="entry name" value="Kinase-like_dom_sf"/>
</dbReference>
<dbReference type="InterPro" id="IPR000719">
    <property type="entry name" value="Prot_kinase_dom"/>
</dbReference>
<proteinExistence type="predicted"/>
<evidence type="ECO:0000313" key="7">
    <source>
        <dbReference type="EMBL" id="QSQ19507.1"/>
    </source>
</evidence>
<dbReference type="CDD" id="cd14014">
    <property type="entry name" value="STKc_PknB_like"/>
    <property type="match status" value="1"/>
</dbReference>
<dbReference type="GO" id="GO:0016301">
    <property type="term" value="F:kinase activity"/>
    <property type="evidence" value="ECO:0007669"/>
    <property type="project" value="UniProtKB-KW"/>
</dbReference>
<protein>
    <submittedName>
        <fullName evidence="7">Protein kinase</fullName>
    </submittedName>
</protein>
<accession>A0ABX7NPQ3</accession>
<reference evidence="7 8" key="1">
    <citation type="submission" date="2021-02" db="EMBL/GenBank/DDBJ databases">
        <title>De Novo genome assembly of isolated myxobacteria.</title>
        <authorList>
            <person name="Stevens D.C."/>
        </authorList>
    </citation>
    <scope>NUCLEOTIDE SEQUENCE [LARGE SCALE GENOMIC DNA]</scope>
    <source>
        <strain evidence="8">SCPEA02</strain>
    </source>
</reference>
<keyword evidence="2" id="KW-0547">Nucleotide-binding</keyword>
<dbReference type="PANTHER" id="PTHR43289">
    <property type="entry name" value="MITOGEN-ACTIVATED PROTEIN KINASE KINASE KINASE 20-RELATED"/>
    <property type="match status" value="1"/>
</dbReference>
<keyword evidence="8" id="KW-1185">Reference proteome</keyword>
<evidence type="ECO:0000256" key="3">
    <source>
        <dbReference type="ARBA" id="ARBA00022777"/>
    </source>
</evidence>
<dbReference type="Proteomes" id="UP000662747">
    <property type="component" value="Chromosome"/>
</dbReference>
<keyword evidence="4" id="KW-0067">ATP-binding</keyword>
<organism evidence="7 8">
    <name type="scientific">Pyxidicoccus parkwayensis</name>
    <dbReference type="NCBI Taxonomy" id="2813578"/>
    <lineage>
        <taxon>Bacteria</taxon>
        <taxon>Pseudomonadati</taxon>
        <taxon>Myxococcota</taxon>
        <taxon>Myxococcia</taxon>
        <taxon>Myxococcales</taxon>
        <taxon>Cystobacterineae</taxon>
        <taxon>Myxococcaceae</taxon>
        <taxon>Pyxidicoccus</taxon>
    </lineage>
</organism>
<evidence type="ECO:0000313" key="8">
    <source>
        <dbReference type="Proteomes" id="UP000662747"/>
    </source>
</evidence>
<evidence type="ECO:0000256" key="2">
    <source>
        <dbReference type="ARBA" id="ARBA00022741"/>
    </source>
</evidence>
<evidence type="ECO:0000256" key="5">
    <source>
        <dbReference type="SAM" id="MobiDB-lite"/>
    </source>
</evidence>
<evidence type="ECO:0000256" key="4">
    <source>
        <dbReference type="ARBA" id="ARBA00022840"/>
    </source>
</evidence>
<feature type="domain" description="Protein kinase" evidence="6">
    <location>
        <begin position="6"/>
        <end position="280"/>
    </location>
</feature>